<dbReference type="InterPro" id="IPR011989">
    <property type="entry name" value="ARM-like"/>
</dbReference>
<dbReference type="GO" id="GO:0000022">
    <property type="term" value="P:mitotic spindle elongation"/>
    <property type="evidence" value="ECO:0007669"/>
    <property type="project" value="UniProtKB-ARBA"/>
</dbReference>
<dbReference type="GO" id="GO:0099070">
    <property type="term" value="C:static microtubule bundle"/>
    <property type="evidence" value="ECO:0007669"/>
    <property type="project" value="UniProtKB-ARBA"/>
</dbReference>
<keyword evidence="4" id="KW-0206">Cytoskeleton</keyword>
<evidence type="ECO:0000256" key="5">
    <source>
        <dbReference type="ARBA" id="ARBA00025722"/>
    </source>
</evidence>
<dbReference type="Pfam" id="PF25757">
    <property type="entry name" value="TPR_DNAAF5"/>
    <property type="match status" value="1"/>
</dbReference>
<organism evidence="9 10">
    <name type="scientific">Cetraspora pellucida</name>
    <dbReference type="NCBI Taxonomy" id="1433469"/>
    <lineage>
        <taxon>Eukaryota</taxon>
        <taxon>Fungi</taxon>
        <taxon>Fungi incertae sedis</taxon>
        <taxon>Mucoromycota</taxon>
        <taxon>Glomeromycotina</taxon>
        <taxon>Glomeromycetes</taxon>
        <taxon>Diversisporales</taxon>
        <taxon>Gigasporaceae</taxon>
        <taxon>Cetraspora</taxon>
    </lineage>
</organism>
<dbReference type="PROSITE" id="PS50077">
    <property type="entry name" value="HEAT_REPEAT"/>
    <property type="match status" value="2"/>
</dbReference>
<evidence type="ECO:0000313" key="10">
    <source>
        <dbReference type="Proteomes" id="UP000789759"/>
    </source>
</evidence>
<feature type="domain" description="TOG" evidence="8">
    <location>
        <begin position="777"/>
        <end position="1009"/>
    </location>
</feature>
<evidence type="ECO:0000256" key="7">
    <source>
        <dbReference type="SAM" id="MobiDB-lite"/>
    </source>
</evidence>
<dbReference type="SMART" id="SM01349">
    <property type="entry name" value="TOG"/>
    <property type="match status" value="4"/>
</dbReference>
<feature type="compositionally biased region" description="Polar residues" evidence="7">
    <location>
        <begin position="1557"/>
        <end position="1567"/>
    </location>
</feature>
<feature type="region of interest" description="Disordered" evidence="7">
    <location>
        <begin position="1004"/>
        <end position="1166"/>
    </location>
</feature>
<feature type="domain" description="TOG" evidence="8">
    <location>
        <begin position="248"/>
        <end position="446"/>
    </location>
</feature>
<evidence type="ECO:0000256" key="6">
    <source>
        <dbReference type="PROSITE-ProRule" id="PRU00103"/>
    </source>
</evidence>
<protein>
    <submittedName>
        <fullName evidence="9">7740_t:CDS:1</fullName>
    </submittedName>
</protein>
<dbReference type="GO" id="GO:0030951">
    <property type="term" value="P:establishment or maintenance of microtubule cytoskeleton polarity"/>
    <property type="evidence" value="ECO:0007669"/>
    <property type="project" value="InterPro"/>
</dbReference>
<evidence type="ECO:0000313" key="9">
    <source>
        <dbReference type="EMBL" id="CAG8604940.1"/>
    </source>
</evidence>
<dbReference type="Proteomes" id="UP000789759">
    <property type="component" value="Unassembled WGS sequence"/>
</dbReference>
<feature type="compositionally biased region" description="Basic and acidic residues" evidence="7">
    <location>
        <begin position="512"/>
        <end position="522"/>
    </location>
</feature>
<dbReference type="GO" id="GO:1990498">
    <property type="term" value="C:mitotic spindle microtubule"/>
    <property type="evidence" value="ECO:0007669"/>
    <property type="project" value="UniProtKB-ARBA"/>
</dbReference>
<feature type="repeat" description="HEAT" evidence="6">
    <location>
        <begin position="383"/>
        <end position="421"/>
    </location>
</feature>
<keyword evidence="3" id="KW-0677">Repeat</keyword>
<accession>A0A9N9CIQ7</accession>
<dbReference type="FunFam" id="1.25.10.10:FF:000063">
    <property type="entry name" value="Putative cytoskeleton-associated protein 5"/>
    <property type="match status" value="1"/>
</dbReference>
<feature type="region of interest" description="Disordered" evidence="7">
    <location>
        <begin position="1484"/>
        <end position="1506"/>
    </location>
</feature>
<evidence type="ECO:0000256" key="2">
    <source>
        <dbReference type="ARBA" id="ARBA00022490"/>
    </source>
</evidence>
<feature type="compositionally biased region" description="Low complexity" evidence="7">
    <location>
        <begin position="447"/>
        <end position="468"/>
    </location>
</feature>
<dbReference type="GO" id="GO:0061863">
    <property type="term" value="F:microtubule plus end polymerase"/>
    <property type="evidence" value="ECO:0007669"/>
    <property type="project" value="InterPro"/>
</dbReference>
<feature type="compositionally biased region" description="Polar residues" evidence="7">
    <location>
        <begin position="1148"/>
        <end position="1157"/>
    </location>
</feature>
<feature type="domain" description="TOG" evidence="8">
    <location>
        <begin position="522"/>
        <end position="755"/>
    </location>
</feature>
<keyword evidence="2" id="KW-0963">Cytoplasm</keyword>
<feature type="compositionally biased region" description="Low complexity" evidence="7">
    <location>
        <begin position="1057"/>
        <end position="1066"/>
    </location>
</feature>
<dbReference type="InterPro" id="IPR034085">
    <property type="entry name" value="TOG"/>
</dbReference>
<dbReference type="GO" id="GO:1990571">
    <property type="term" value="P:meiotic centromere clustering"/>
    <property type="evidence" value="ECO:0007669"/>
    <property type="project" value="UniProtKB-ARBA"/>
</dbReference>
<dbReference type="OrthoDB" id="205662at2759"/>
<feature type="compositionally biased region" description="Polar residues" evidence="7">
    <location>
        <begin position="1521"/>
        <end position="1539"/>
    </location>
</feature>
<feature type="region of interest" description="Disordered" evidence="7">
    <location>
        <begin position="447"/>
        <end position="522"/>
    </location>
</feature>
<dbReference type="GO" id="GO:0051315">
    <property type="term" value="P:attachment of mitotic spindle microtubules to kinetochore"/>
    <property type="evidence" value="ECO:0007669"/>
    <property type="project" value="UniProtKB-ARBA"/>
</dbReference>
<dbReference type="FunFam" id="1.25.10.10:FF:000068">
    <property type="entry name" value="cytoskeleton-associated protein 5 isoform X1"/>
    <property type="match status" value="1"/>
</dbReference>
<feature type="compositionally biased region" description="Basic and acidic residues" evidence="7">
    <location>
        <begin position="470"/>
        <end position="482"/>
    </location>
</feature>
<dbReference type="Pfam" id="PF21040">
    <property type="entry name" value="CEP104-like_TOG"/>
    <property type="match status" value="1"/>
</dbReference>
<dbReference type="PANTHER" id="PTHR12609">
    <property type="entry name" value="MICROTUBULE ASSOCIATED PROTEIN XMAP215"/>
    <property type="match status" value="1"/>
</dbReference>
<comment type="subcellular location">
    <subcellularLocation>
        <location evidence="1">Cytoplasm</location>
        <location evidence="1">Cytoskeleton</location>
    </subcellularLocation>
</comment>
<evidence type="ECO:0000256" key="3">
    <source>
        <dbReference type="ARBA" id="ARBA00022737"/>
    </source>
</evidence>
<comment type="similarity">
    <text evidence="5">Belongs to the TOG/XMAP215 family.</text>
</comment>
<feature type="compositionally biased region" description="Polar residues" evidence="7">
    <location>
        <begin position="1487"/>
        <end position="1506"/>
    </location>
</feature>
<evidence type="ECO:0000256" key="1">
    <source>
        <dbReference type="ARBA" id="ARBA00004245"/>
    </source>
</evidence>
<sequence length="1768" mass="194506">MATPEEDYSSLPLTERITHKVWKVRVAAYEELTKKFSQADPSNESEFRPYDSFMKNIATDANAVAQETGLSTLQAYVENAPNPIKQVIRSSIIPAIVEKGLGSSRTGTKNKAVELILTYIEVDVPDPEDVLGGLNAKQPKIVSMTVFALKEIIRLYGAKTVNIKPILKTLPKIFGHTDKNVRAEGTQLVIELYKWLGQAINPHLQELKPVQVKELNEAFEKLPQEKATQQRFLRSQKETVGAEKDVYDLAEPVDVLSKMPKDFYTQLQATKWKDRKEALDGLLEICKTPRIADNNYGELIAALTKVTGPLIEKLKERKQSVVDALAAALDAIFSTVTISDVTEDIVAAGKHKNPQVKSETMKWLVRCLKNTKIAPNKAEIKSLIEMMVKASEDSFEPVRISAAEGLGTMMKVIGEKAMNPFIEGLDDIKKSKIKEFFEKAEVKVKATTAKRPPPATTQTPKAKPASKATTKKENTEPKKAAEPPKISKTAAQPPKKGTKPSATAAPSKKGAKTKEEEPLRYRFSNEEVEEKFADIVPEEQTAGLGDKNWKNRLAAIETLYDTLNEMDPSTVEAELVVRFLAKKPGWKESNFQVLTKAFNILELLSSKTPSFGKPTAALAIPVLLEKLGDIKLKKCAGETLTAFTEKISLQFVLGQSYDPLRKAKSPKVLADSLTWFHGAIMEFGIAGVQVRELIDFIKFALSSSNAAVRTNAVTVLGALRIYVGPDIRTFVQDLNPTQLATIDVEFEKVADQAPPQPIKTSAEVTSSGRGGNDALEELFPKVDIGAQFTSKMMTDANDDKWKTRKDALEQVLAIVDANKRIKPNLGEFTPILKSRLADSNKNLQMMALDICGKLATAMGKPFDRYVKMLVAPVIAVLTDQKATVRGSAIGCLECLASATGLDPMISSFATSLATENPLLRKDLLSWLSDRLKEADEKNHLPDLQILVPPMLSCLQDRNGDVRKAAQSCLGPVVKSAGYDFVVTKCGDLKGAVKQTIMPMIEAVRPAHGTGPLPRGKDSKKLGTKSRLAVPSSSKDGKNSETDASDDVDEDDAPKLPPGLKLRPPAGSTQGIPTRSVAMSHPNSANDASGLVPPNGQHSLGTNNGPPSSLIPPNKLPSPAQRGGLPPSGIGRGLPAPSRLQFSRFRQGPNGQTSLQNDNSDDNGQKKEYTSMDIDKFEYSAATNSESSTVVNSSGIAPARQRTSERGNVFLVEVAISKIMSFEHQQSIEALKELDKHLNTSPESIIPYVDELVNALTIQVRMSYTQLDPQSQILVRLCKHLVNALVLLFSNKNLALAVSQESLERLLSELAHRLLDLNLQVLEAGQQLSKALNVSMVKVLENSNRNATYSALISILEKSSANLREVDAAAATTHTKFTELIMKCLWKLARSVQENLKSGILLPNKLLRDLNNFFLAIPPAEWKRRASEKVPLGEMPLRTVKTLLVELVTGLGENVFDHLDLIDDPQRSYVYPYLHHMLEACRKKEKQPTNTNVPFDNSPSRPSSIGSVKSVVNDATFSNFEAAQVSSSREQIQQSPTPKQINEVHARGSPIPEVPGQINETQYNSSEPASPASPMTPRFPTPTNNSRSSGSHEVEMNSRLTQIFLKIGTREETKQGIYELYEFQKQHPEMESKVTSHLSKTGPYFQSYIRRGLANIAAEEEEKERANVIAEVKTLFPLAGNAAESSQTEVQNEATCSPTKKPLGNPTRKRILINDLNNDKIIRIFEYGWVTTNFYGHAIIGKTIFEFLKLLNLVGLGNIEEFFLLERKA</sequence>
<feature type="non-terminal residue" evidence="9">
    <location>
        <position position="1768"/>
    </location>
</feature>
<feature type="compositionally biased region" description="Acidic residues" evidence="7">
    <location>
        <begin position="1042"/>
        <end position="1051"/>
    </location>
</feature>
<gene>
    <name evidence="9" type="ORF">CPELLU_LOCUS7173</name>
</gene>
<comment type="caution">
    <text evidence="9">The sequence shown here is derived from an EMBL/GenBank/DDBJ whole genome shotgun (WGS) entry which is preliminary data.</text>
</comment>
<dbReference type="Pfam" id="PF21041">
    <property type="entry name" value="XMAP215_CLASP_TOG"/>
    <property type="match status" value="1"/>
</dbReference>
<dbReference type="SUPFAM" id="SSF48371">
    <property type="entry name" value="ARM repeat"/>
    <property type="match status" value="2"/>
</dbReference>
<dbReference type="InterPro" id="IPR021133">
    <property type="entry name" value="HEAT_type_2"/>
</dbReference>
<name>A0A9N9CIQ7_9GLOM</name>
<proteinExistence type="inferred from homology"/>
<keyword evidence="10" id="KW-1185">Reference proteome</keyword>
<dbReference type="InterPro" id="IPR057978">
    <property type="entry name" value="TPR_DAAF5"/>
</dbReference>
<feature type="region of interest" description="Disordered" evidence="7">
    <location>
        <begin position="1521"/>
        <end position="1594"/>
    </location>
</feature>
<feature type="domain" description="TOG" evidence="8">
    <location>
        <begin position="1"/>
        <end position="228"/>
    </location>
</feature>
<dbReference type="GO" id="GO:0044732">
    <property type="term" value="C:mitotic spindle pole body"/>
    <property type="evidence" value="ECO:0007669"/>
    <property type="project" value="UniProtKB-ARBA"/>
</dbReference>
<feature type="compositionally biased region" description="Polar residues" evidence="7">
    <location>
        <begin position="1095"/>
        <end position="1106"/>
    </location>
</feature>
<dbReference type="Gene3D" id="1.25.10.10">
    <property type="entry name" value="Leucine-rich Repeat Variant"/>
    <property type="match status" value="4"/>
</dbReference>
<evidence type="ECO:0000259" key="8">
    <source>
        <dbReference type="SMART" id="SM01349"/>
    </source>
</evidence>
<evidence type="ECO:0000256" key="4">
    <source>
        <dbReference type="ARBA" id="ARBA00023212"/>
    </source>
</evidence>
<dbReference type="InterPro" id="IPR045110">
    <property type="entry name" value="XMAP215"/>
</dbReference>
<dbReference type="GO" id="GO:0051010">
    <property type="term" value="F:microtubule plus-end binding"/>
    <property type="evidence" value="ECO:0007669"/>
    <property type="project" value="InterPro"/>
</dbReference>
<dbReference type="GO" id="GO:0005881">
    <property type="term" value="C:cytoplasmic microtubule"/>
    <property type="evidence" value="ECO:0007669"/>
    <property type="project" value="UniProtKB-ARBA"/>
</dbReference>
<dbReference type="InterPro" id="IPR016024">
    <property type="entry name" value="ARM-type_fold"/>
</dbReference>
<dbReference type="EMBL" id="CAJVQA010004716">
    <property type="protein sequence ID" value="CAG8604940.1"/>
    <property type="molecule type" value="Genomic_DNA"/>
</dbReference>
<dbReference type="InterPro" id="IPR048491">
    <property type="entry name" value="XMAP215_CLASP_TOG"/>
</dbReference>
<dbReference type="GO" id="GO:0046785">
    <property type="term" value="P:microtubule polymerization"/>
    <property type="evidence" value="ECO:0007669"/>
    <property type="project" value="InterPro"/>
</dbReference>
<dbReference type="FunFam" id="1.25.10.10:FF:000019">
    <property type="entry name" value="Cytoskeleton-associated protein 5"/>
    <property type="match status" value="1"/>
</dbReference>
<feature type="repeat" description="HEAT" evidence="6">
    <location>
        <begin position="946"/>
        <end position="984"/>
    </location>
</feature>
<reference evidence="9" key="1">
    <citation type="submission" date="2021-06" db="EMBL/GenBank/DDBJ databases">
        <authorList>
            <person name="Kallberg Y."/>
            <person name="Tangrot J."/>
            <person name="Rosling A."/>
        </authorList>
    </citation>
    <scope>NUCLEOTIDE SEQUENCE</scope>
    <source>
        <strain evidence="9">FL966</strain>
    </source>
</reference>